<gene>
    <name evidence="2" type="ORF">EJ995_12235</name>
</gene>
<dbReference type="GO" id="GO:0061630">
    <property type="term" value="F:ubiquitin protein ligase activity"/>
    <property type="evidence" value="ECO:0007669"/>
    <property type="project" value="TreeGrafter"/>
</dbReference>
<keyword evidence="1" id="KW-0677">Repeat</keyword>
<dbReference type="PANTHER" id="PTHR24104:SF47">
    <property type="entry name" value="E3 UBIQUITIN-PROTEIN LIGASE NHLRC1"/>
    <property type="match status" value="1"/>
</dbReference>
<reference evidence="2 3" key="1">
    <citation type="submission" date="2018-12" db="EMBL/GenBank/DDBJ databases">
        <title>Complete genome of Nonlabens sp. MJ115.</title>
        <authorList>
            <person name="Choi H.S."/>
            <person name="Jung J."/>
        </authorList>
    </citation>
    <scope>NUCLEOTIDE SEQUENCE [LARGE SCALE GENOMIC DNA]</scope>
    <source>
        <strain evidence="2 3">MJ115</strain>
    </source>
</reference>
<dbReference type="KEGG" id="noj:EJ995_12235"/>
<accession>A0A3S9N088</accession>
<dbReference type="RefSeq" id="WP_126448670.1">
    <property type="nucleotide sequence ID" value="NZ_CP034549.1"/>
</dbReference>
<dbReference type="AlphaFoldDB" id="A0A3S9N088"/>
<sequence>MKKFLYIIPIVIGMISCKEDKPIVMEWQLDKVIEFDGINPIGLASYGENIAISDGDHNRLVMIDQDGTLISEVADFDRPMHIDVKNDIIYVPEYGRDSIAMVANQERSYLKLSDSLDAPAGISIFNNEIAIADFYNNKIHYNDGSSWSSFGKEGKALGDFYYPTDVQITDDYIYVADAYNNRGQVFDKSGKVIKAFGEDQNFNAATGIYVSDQEIFLTDFENNRVVIFSKDYTVQQVIESGIDKPTDMIVVDNQLFITNYRKGELVIYKLQQVSS</sequence>
<dbReference type="EMBL" id="CP034549">
    <property type="protein sequence ID" value="AZQ44955.1"/>
    <property type="molecule type" value="Genomic_DNA"/>
</dbReference>
<dbReference type="InterPro" id="IPR050952">
    <property type="entry name" value="TRIM-NHL_E3_ligases"/>
</dbReference>
<dbReference type="Proteomes" id="UP000279600">
    <property type="component" value="Chromosome"/>
</dbReference>
<dbReference type="SUPFAM" id="SSF63825">
    <property type="entry name" value="YWTD domain"/>
    <property type="match status" value="1"/>
</dbReference>
<evidence type="ECO:0000256" key="1">
    <source>
        <dbReference type="ARBA" id="ARBA00022737"/>
    </source>
</evidence>
<proteinExistence type="predicted"/>
<dbReference type="Pfam" id="PF01436">
    <property type="entry name" value="NHL"/>
    <property type="match status" value="1"/>
</dbReference>
<keyword evidence="3" id="KW-1185">Reference proteome</keyword>
<dbReference type="InterPro" id="IPR011042">
    <property type="entry name" value="6-blade_b-propeller_TolB-like"/>
</dbReference>
<evidence type="ECO:0000313" key="2">
    <source>
        <dbReference type="EMBL" id="AZQ44955.1"/>
    </source>
</evidence>
<dbReference type="PROSITE" id="PS51257">
    <property type="entry name" value="PROKAR_LIPOPROTEIN"/>
    <property type="match status" value="1"/>
</dbReference>
<protein>
    <recommendedName>
        <fullName evidence="4">6-bladed beta-propeller</fullName>
    </recommendedName>
</protein>
<dbReference type="GO" id="GO:0043161">
    <property type="term" value="P:proteasome-mediated ubiquitin-dependent protein catabolic process"/>
    <property type="evidence" value="ECO:0007669"/>
    <property type="project" value="TreeGrafter"/>
</dbReference>
<organism evidence="2 3">
    <name type="scientific">Nonlabens ponticola</name>
    <dbReference type="NCBI Taxonomy" id="2496866"/>
    <lineage>
        <taxon>Bacteria</taxon>
        <taxon>Pseudomonadati</taxon>
        <taxon>Bacteroidota</taxon>
        <taxon>Flavobacteriia</taxon>
        <taxon>Flavobacteriales</taxon>
        <taxon>Flavobacteriaceae</taxon>
        <taxon>Nonlabens</taxon>
    </lineage>
</organism>
<evidence type="ECO:0000313" key="3">
    <source>
        <dbReference type="Proteomes" id="UP000279600"/>
    </source>
</evidence>
<dbReference type="InterPro" id="IPR001258">
    <property type="entry name" value="NHL_repeat"/>
</dbReference>
<evidence type="ECO:0008006" key="4">
    <source>
        <dbReference type="Google" id="ProtNLM"/>
    </source>
</evidence>
<dbReference type="PANTHER" id="PTHR24104">
    <property type="entry name" value="E3 UBIQUITIN-PROTEIN LIGASE NHLRC1-RELATED"/>
    <property type="match status" value="1"/>
</dbReference>
<name>A0A3S9N088_9FLAO</name>
<dbReference type="GO" id="GO:0000209">
    <property type="term" value="P:protein polyubiquitination"/>
    <property type="evidence" value="ECO:0007669"/>
    <property type="project" value="TreeGrafter"/>
</dbReference>
<dbReference type="CDD" id="cd05819">
    <property type="entry name" value="NHL"/>
    <property type="match status" value="1"/>
</dbReference>
<dbReference type="OrthoDB" id="9782304at2"/>
<dbReference type="Gene3D" id="2.120.10.30">
    <property type="entry name" value="TolB, C-terminal domain"/>
    <property type="match status" value="1"/>
</dbReference>